<dbReference type="AlphaFoldDB" id="A0A1G1ZN82"/>
<evidence type="ECO:0000313" key="6">
    <source>
        <dbReference type="EMBL" id="OGY66108.1"/>
    </source>
</evidence>
<dbReference type="EMBL" id="MHJI01000010">
    <property type="protein sequence ID" value="OGY66108.1"/>
    <property type="molecule type" value="Genomic_DNA"/>
</dbReference>
<evidence type="ECO:0000256" key="2">
    <source>
        <dbReference type="ARBA" id="ARBA00022695"/>
    </source>
</evidence>
<gene>
    <name evidence="6" type="ORF">A3A04_00950</name>
</gene>
<accession>A0A1G1ZN82</accession>
<reference evidence="6 7" key="1">
    <citation type="journal article" date="2016" name="Nat. Commun.">
        <title>Thousands of microbial genomes shed light on interconnected biogeochemical processes in an aquifer system.</title>
        <authorList>
            <person name="Anantharaman K."/>
            <person name="Brown C.T."/>
            <person name="Hug L.A."/>
            <person name="Sharon I."/>
            <person name="Castelle C.J."/>
            <person name="Probst A.J."/>
            <person name="Thomas B.C."/>
            <person name="Singh A."/>
            <person name="Wilkins M.J."/>
            <person name="Karaoz U."/>
            <person name="Brodie E.L."/>
            <person name="Williams K.H."/>
            <person name="Hubbard S.S."/>
            <person name="Banfield J.F."/>
        </authorList>
    </citation>
    <scope>NUCLEOTIDE SEQUENCE [LARGE SCALE GENOMIC DNA]</scope>
</reference>
<keyword evidence="3" id="KW-0235">DNA replication</keyword>
<organism evidence="6 7">
    <name type="scientific">Candidatus Harrisonbacteria bacterium RIFCSPLOWO2_01_FULL_40_28</name>
    <dbReference type="NCBI Taxonomy" id="1798406"/>
    <lineage>
        <taxon>Bacteria</taxon>
        <taxon>Candidatus Harrisoniibacteriota</taxon>
    </lineage>
</organism>
<dbReference type="Gene3D" id="3.40.50.300">
    <property type="entry name" value="P-loop containing nucleotide triphosphate hydrolases"/>
    <property type="match status" value="1"/>
</dbReference>
<feature type="domain" description="DNA polymerase III delta N-terminal" evidence="5">
    <location>
        <begin position="5"/>
        <end position="106"/>
    </location>
</feature>
<dbReference type="Pfam" id="PF06144">
    <property type="entry name" value="DNA_pol3_delta"/>
    <property type="match status" value="1"/>
</dbReference>
<evidence type="ECO:0000313" key="7">
    <source>
        <dbReference type="Proteomes" id="UP000178517"/>
    </source>
</evidence>
<dbReference type="InterPro" id="IPR005790">
    <property type="entry name" value="DNA_polIII_delta"/>
</dbReference>
<dbReference type="Proteomes" id="UP000178517">
    <property type="component" value="Unassembled WGS sequence"/>
</dbReference>
<dbReference type="GO" id="GO:0009360">
    <property type="term" value="C:DNA polymerase III complex"/>
    <property type="evidence" value="ECO:0007669"/>
    <property type="project" value="InterPro"/>
</dbReference>
<dbReference type="InterPro" id="IPR027417">
    <property type="entry name" value="P-loop_NTPase"/>
</dbReference>
<evidence type="ECO:0000259" key="5">
    <source>
        <dbReference type="Pfam" id="PF06144"/>
    </source>
</evidence>
<evidence type="ECO:0000256" key="1">
    <source>
        <dbReference type="ARBA" id="ARBA00022679"/>
    </source>
</evidence>
<dbReference type="GO" id="GO:0003887">
    <property type="term" value="F:DNA-directed DNA polymerase activity"/>
    <property type="evidence" value="ECO:0007669"/>
    <property type="project" value="UniProtKB-KW"/>
</dbReference>
<sequence>MITFVYGEDTYGTREKIKEIISTWNIEDKKTLLYHFDGEEDGVSEKLAEFLKQDGLFSSSRYAVIKDLFLNPELSRAFRDPLRSAISNTSLFLIIVSEKKPSREYSFLLKEPIVSYVCDLPKREDIELWIKKEAQRRNFAPNASMVRYFMEMHGTDTWALATELDCWAVKEKQSTTHSNIVIPQGDFFGLLNALRSDDYKKRICAFEILLSAGEDSAKIFNMLATRKDKKDVYANYDVLIKGGKLEYEEVLLDFVLSA</sequence>
<protein>
    <recommendedName>
        <fullName evidence="5">DNA polymerase III delta N-terminal domain-containing protein</fullName>
    </recommendedName>
</protein>
<evidence type="ECO:0000256" key="3">
    <source>
        <dbReference type="ARBA" id="ARBA00022705"/>
    </source>
</evidence>
<keyword evidence="1" id="KW-0808">Transferase</keyword>
<dbReference type="InterPro" id="IPR010372">
    <property type="entry name" value="DNA_pol3_delta_N"/>
</dbReference>
<evidence type="ECO:0000256" key="4">
    <source>
        <dbReference type="ARBA" id="ARBA00022932"/>
    </source>
</evidence>
<keyword evidence="4" id="KW-0239">DNA-directed DNA polymerase</keyword>
<keyword evidence="2" id="KW-0548">Nucleotidyltransferase</keyword>
<proteinExistence type="predicted"/>
<dbReference type="PANTHER" id="PTHR34388">
    <property type="entry name" value="DNA POLYMERASE III SUBUNIT DELTA"/>
    <property type="match status" value="1"/>
</dbReference>
<dbReference type="STRING" id="1798406.A3A04_00950"/>
<dbReference type="GO" id="GO:0003677">
    <property type="term" value="F:DNA binding"/>
    <property type="evidence" value="ECO:0007669"/>
    <property type="project" value="InterPro"/>
</dbReference>
<dbReference type="PANTHER" id="PTHR34388:SF1">
    <property type="entry name" value="DNA POLYMERASE III SUBUNIT DELTA"/>
    <property type="match status" value="1"/>
</dbReference>
<comment type="caution">
    <text evidence="6">The sequence shown here is derived from an EMBL/GenBank/DDBJ whole genome shotgun (WGS) entry which is preliminary data.</text>
</comment>
<dbReference type="GO" id="GO:0006261">
    <property type="term" value="P:DNA-templated DNA replication"/>
    <property type="evidence" value="ECO:0007669"/>
    <property type="project" value="TreeGrafter"/>
</dbReference>
<name>A0A1G1ZN82_9BACT</name>